<dbReference type="STRING" id="1817824.A2751_02915"/>
<accession>A0A1F5NJU0</accession>
<name>A0A1F5NJU0_9BACT</name>
<gene>
    <name evidence="2" type="ORF">A2751_02915</name>
</gene>
<comment type="caution">
    <text evidence="2">The sequence shown here is derived from an EMBL/GenBank/DDBJ whole genome shotgun (WGS) entry which is preliminary data.</text>
</comment>
<dbReference type="AlphaFoldDB" id="A0A1F5NJU0"/>
<protein>
    <submittedName>
        <fullName evidence="2">Uncharacterized protein</fullName>
    </submittedName>
</protein>
<feature type="region of interest" description="Disordered" evidence="1">
    <location>
        <begin position="102"/>
        <end position="153"/>
    </location>
</feature>
<dbReference type="EMBL" id="MFEK01000016">
    <property type="protein sequence ID" value="OGE77967.1"/>
    <property type="molecule type" value="Genomic_DNA"/>
</dbReference>
<evidence type="ECO:0000256" key="1">
    <source>
        <dbReference type="SAM" id="MobiDB-lite"/>
    </source>
</evidence>
<reference evidence="2 3" key="1">
    <citation type="journal article" date="2016" name="Nat. Commun.">
        <title>Thousands of microbial genomes shed light on interconnected biogeochemical processes in an aquifer system.</title>
        <authorList>
            <person name="Anantharaman K."/>
            <person name="Brown C.T."/>
            <person name="Hug L.A."/>
            <person name="Sharon I."/>
            <person name="Castelle C.J."/>
            <person name="Probst A.J."/>
            <person name="Thomas B.C."/>
            <person name="Singh A."/>
            <person name="Wilkins M.J."/>
            <person name="Karaoz U."/>
            <person name="Brodie E.L."/>
            <person name="Williams K.H."/>
            <person name="Hubbard S.S."/>
            <person name="Banfield J.F."/>
        </authorList>
    </citation>
    <scope>NUCLEOTIDE SEQUENCE [LARGE SCALE GENOMIC DNA]</scope>
</reference>
<feature type="compositionally biased region" description="Polar residues" evidence="1">
    <location>
        <begin position="113"/>
        <end position="125"/>
    </location>
</feature>
<evidence type="ECO:0000313" key="2">
    <source>
        <dbReference type="EMBL" id="OGE77967.1"/>
    </source>
</evidence>
<proteinExistence type="predicted"/>
<dbReference type="Proteomes" id="UP000176864">
    <property type="component" value="Unassembled WGS sequence"/>
</dbReference>
<organism evidence="2 3">
    <name type="scientific">Candidatus Doudnabacteria bacterium RIFCSPHIGHO2_01_FULL_46_14</name>
    <dbReference type="NCBI Taxonomy" id="1817824"/>
    <lineage>
        <taxon>Bacteria</taxon>
        <taxon>Candidatus Doudnaibacteriota</taxon>
    </lineage>
</organism>
<sequence>MKEKVLAYGSPIPEDYRHVLVPGLGYDYVCAKCGDFGTPAELYGLRCKKVYALLRKTRRVVRAIAYRISQGIQRCALMEMQRYSELERRVLMVEKDEVTASDDAEFADKANPAQVQPGHSQSTIDETSRVIPGDPKDPRVSIISGTPRKRPAW</sequence>
<evidence type="ECO:0000313" key="3">
    <source>
        <dbReference type="Proteomes" id="UP000176864"/>
    </source>
</evidence>